<keyword evidence="3 5" id="KW-0175">Coiled coil</keyword>
<evidence type="ECO:0000256" key="3">
    <source>
        <dbReference type="ARBA" id="ARBA00023054"/>
    </source>
</evidence>
<reference evidence="7" key="1">
    <citation type="submission" date="2017-01" db="EMBL/GenBank/DDBJ databases">
        <authorList>
            <person name="Varghese N."/>
            <person name="Submissions S."/>
        </authorList>
    </citation>
    <scope>NUCLEOTIDE SEQUENCE [LARGE SCALE GENOMIC DNA]</scope>
    <source>
        <strain evidence="7">DSM 16176</strain>
    </source>
</reference>
<evidence type="ECO:0000313" key="6">
    <source>
        <dbReference type="EMBL" id="SIS94622.1"/>
    </source>
</evidence>
<comment type="similarity">
    <text evidence="2">Belongs to the RmuC family.</text>
</comment>
<sequence length="433" mass="49325">MHTIDILLLLTLLAFAAWTAWRVALTERNQQRLFAQLEAHERALRDLRMELSQALQSQSQAWMNAQSEAARSLVQTVSLQHQNLLHALGEWSEKDRAQLESFSQRLSEWAQHTARQLDAMRDTVERRLQYLQEDNRKELERMRQTVDEKLHQTLERRLGESFQLVSQRLEQVHQGLGEMQSLAAGVGDLKRVLSNVKARGILGEVQLDTLLEQILSPEQYARNVAVKPGADERVDFAIRLPGREGDDPVWLPIDAKFPLEAYQRLVEAQDAGDQAAFLEAAKALEARIRDEAKSIRNKYVAPPHTTEFALLFLPMEGLFAEVLRRSGLWESLARDYRVVVTGPTTLAALLNSLQMGFRTLAIQRRSSEVWQLLGAIRTEFGKFGELLARTRKKLEEASNAIDRAATRSRQIERKLVAVEAQPELPDASWEEDA</sequence>
<feature type="coiled-coil region" evidence="5">
    <location>
        <begin position="30"/>
        <end position="57"/>
    </location>
</feature>
<evidence type="ECO:0000256" key="4">
    <source>
        <dbReference type="ARBA" id="ARBA00023172"/>
    </source>
</evidence>
<feature type="coiled-coil region" evidence="5">
    <location>
        <begin position="114"/>
        <end position="156"/>
    </location>
</feature>
<organism evidence="6 7">
    <name type="scientific">Alicyclobacillus vulcanalis</name>
    <dbReference type="NCBI Taxonomy" id="252246"/>
    <lineage>
        <taxon>Bacteria</taxon>
        <taxon>Bacillati</taxon>
        <taxon>Bacillota</taxon>
        <taxon>Bacilli</taxon>
        <taxon>Bacillales</taxon>
        <taxon>Alicyclobacillaceae</taxon>
        <taxon>Alicyclobacillus</taxon>
    </lineage>
</organism>
<gene>
    <name evidence="6" type="ORF">SAMN05421799_107143</name>
</gene>
<dbReference type="InterPro" id="IPR003798">
    <property type="entry name" value="DNA_recombination_RmuC"/>
</dbReference>
<protein>
    <submittedName>
        <fullName evidence="6">DNA recombination protein RmuC</fullName>
    </submittedName>
</protein>
<dbReference type="GO" id="GO:0006310">
    <property type="term" value="P:DNA recombination"/>
    <property type="evidence" value="ECO:0007669"/>
    <property type="project" value="UniProtKB-KW"/>
</dbReference>
<dbReference type="Pfam" id="PF02646">
    <property type="entry name" value="RmuC"/>
    <property type="match status" value="1"/>
</dbReference>
<dbReference type="RefSeq" id="WP_076347498.1">
    <property type="nucleotide sequence ID" value="NZ_FTOO01000007.1"/>
</dbReference>
<accession>A0A1N7N8G8</accession>
<dbReference type="OrthoDB" id="370725at2"/>
<name>A0A1N7N8G8_9BACL</name>
<comment type="function">
    <text evidence="1">Involved in DNA recombination.</text>
</comment>
<keyword evidence="7" id="KW-1185">Reference proteome</keyword>
<evidence type="ECO:0000256" key="2">
    <source>
        <dbReference type="ARBA" id="ARBA00009840"/>
    </source>
</evidence>
<dbReference type="EMBL" id="FTOO01000007">
    <property type="protein sequence ID" value="SIS94622.1"/>
    <property type="molecule type" value="Genomic_DNA"/>
</dbReference>
<proteinExistence type="inferred from homology"/>
<keyword evidence="4" id="KW-0233">DNA recombination</keyword>
<feature type="coiled-coil region" evidence="5">
    <location>
        <begin position="387"/>
        <end position="421"/>
    </location>
</feature>
<evidence type="ECO:0000256" key="5">
    <source>
        <dbReference type="SAM" id="Coils"/>
    </source>
</evidence>
<dbReference type="Proteomes" id="UP000186156">
    <property type="component" value="Unassembled WGS sequence"/>
</dbReference>
<dbReference type="PANTHER" id="PTHR30563">
    <property type="entry name" value="DNA RECOMBINATION PROTEIN RMUC"/>
    <property type="match status" value="1"/>
</dbReference>
<evidence type="ECO:0000256" key="1">
    <source>
        <dbReference type="ARBA" id="ARBA00003416"/>
    </source>
</evidence>
<evidence type="ECO:0000313" key="7">
    <source>
        <dbReference type="Proteomes" id="UP000186156"/>
    </source>
</evidence>
<dbReference type="STRING" id="252246.SAMN05421799_107143"/>
<dbReference type="AlphaFoldDB" id="A0A1N7N8G8"/>
<dbReference type="PANTHER" id="PTHR30563:SF0">
    <property type="entry name" value="DNA RECOMBINATION PROTEIN RMUC"/>
    <property type="match status" value="1"/>
</dbReference>